<comment type="caution">
    <text evidence="2">The sequence shown here is derived from an EMBL/GenBank/DDBJ whole genome shotgun (WGS) entry which is preliminary data.</text>
</comment>
<dbReference type="EMBL" id="CAUWAG010000018">
    <property type="protein sequence ID" value="CAJ2510644.1"/>
    <property type="molecule type" value="Genomic_DNA"/>
</dbReference>
<organism evidence="2 3">
    <name type="scientific">Anthostomella pinea</name>
    <dbReference type="NCBI Taxonomy" id="933095"/>
    <lineage>
        <taxon>Eukaryota</taxon>
        <taxon>Fungi</taxon>
        <taxon>Dikarya</taxon>
        <taxon>Ascomycota</taxon>
        <taxon>Pezizomycotina</taxon>
        <taxon>Sordariomycetes</taxon>
        <taxon>Xylariomycetidae</taxon>
        <taxon>Xylariales</taxon>
        <taxon>Xylariaceae</taxon>
        <taxon>Anthostomella</taxon>
    </lineage>
</organism>
<feature type="domain" description="NodB homology" evidence="1">
    <location>
        <begin position="65"/>
        <end position="126"/>
    </location>
</feature>
<evidence type="ECO:0000313" key="3">
    <source>
        <dbReference type="Proteomes" id="UP001295740"/>
    </source>
</evidence>
<name>A0AAI8VT98_9PEZI</name>
<evidence type="ECO:0000259" key="1">
    <source>
        <dbReference type="Pfam" id="PF01522"/>
    </source>
</evidence>
<dbReference type="Gene3D" id="3.20.20.370">
    <property type="entry name" value="Glycoside hydrolase/deacetylase"/>
    <property type="match status" value="1"/>
</dbReference>
<protein>
    <submittedName>
        <fullName evidence="2">Uu.00g062690.m01.CDS01</fullName>
    </submittedName>
</protein>
<dbReference type="InterPro" id="IPR002509">
    <property type="entry name" value="NODB_dom"/>
</dbReference>
<evidence type="ECO:0000313" key="2">
    <source>
        <dbReference type="EMBL" id="CAJ2510644.1"/>
    </source>
</evidence>
<dbReference type="AlphaFoldDB" id="A0AAI8VT98"/>
<dbReference type="Proteomes" id="UP001295740">
    <property type="component" value="Unassembled WGS sequence"/>
</dbReference>
<keyword evidence="3" id="KW-1185">Reference proteome</keyword>
<dbReference type="PANTHER" id="PTHR47561">
    <property type="entry name" value="POLYSACCHARIDE DEACETYLASE FAMILY PROTEIN (AFU_ORTHOLOGUE AFUA_6G05030)"/>
    <property type="match status" value="1"/>
</dbReference>
<dbReference type="GO" id="GO:0016810">
    <property type="term" value="F:hydrolase activity, acting on carbon-nitrogen (but not peptide) bonds"/>
    <property type="evidence" value="ECO:0007669"/>
    <property type="project" value="InterPro"/>
</dbReference>
<proteinExistence type="predicted"/>
<gene>
    <name evidence="2" type="ORF">KHLLAP_LOCUS11112</name>
</gene>
<accession>A0AAI8VT98</accession>
<dbReference type="Pfam" id="PF01522">
    <property type="entry name" value="Polysacc_deac_1"/>
    <property type="match status" value="1"/>
</dbReference>
<sequence length="281" mass="32089">MTKRALVCYCVDVDGCAIWINTQDGSKANASNISRGIFGANVGLERLLKFFGQHDVKATFFTKNGLHGYTHERASLLTEDQQRKVMAKSIEVYKDFTGKHPRGWAAPYWDVSPVSMQIMEDFGIEYDHSLMHHDCQPYYASDVGESVVHTDYSEDPDTWMVPMKQHRVTKVVKIPANWDVDDWPPLNPAPGRAGSHGFVNPRDVQQVWEDQFSYLYEEYDTFVYCISIHPQVSGKSKVMPMHQRFMEFLKKHDGVEFVPAEFVCDEFKAGRISGATFQMGV</sequence>
<dbReference type="InterPro" id="IPR011330">
    <property type="entry name" value="Glyco_hydro/deAcase_b/a-brl"/>
</dbReference>
<dbReference type="GO" id="GO:0005975">
    <property type="term" value="P:carbohydrate metabolic process"/>
    <property type="evidence" value="ECO:0007669"/>
    <property type="project" value="InterPro"/>
</dbReference>
<dbReference type="PANTHER" id="PTHR47561:SF1">
    <property type="entry name" value="POLYSACCHARIDE DEACETYLASE FAMILY PROTEIN (AFU_ORTHOLOGUE AFUA_6G05030)"/>
    <property type="match status" value="1"/>
</dbReference>
<reference evidence="2" key="1">
    <citation type="submission" date="2023-10" db="EMBL/GenBank/DDBJ databases">
        <authorList>
            <person name="Hackl T."/>
        </authorList>
    </citation>
    <scope>NUCLEOTIDE SEQUENCE</scope>
</reference>
<dbReference type="SUPFAM" id="SSF88713">
    <property type="entry name" value="Glycoside hydrolase/deacetylase"/>
    <property type="match status" value="1"/>
</dbReference>